<name>A0A7J5XAT6_DISMA</name>
<dbReference type="SUPFAM" id="SSF49695">
    <property type="entry name" value="gamma-Crystallin-like"/>
    <property type="match status" value="3"/>
</dbReference>
<accession>A0A7J5XAT6</accession>
<keyword evidence="2" id="KW-0677">Repeat</keyword>
<dbReference type="PROSITE" id="PS50915">
    <property type="entry name" value="CRYSTALLIN_BETA_GAMMA"/>
    <property type="match status" value="3"/>
</dbReference>
<dbReference type="InterPro" id="IPR011024">
    <property type="entry name" value="G_crystallin-like"/>
</dbReference>
<dbReference type="OrthoDB" id="8823304at2759"/>
<comment type="similarity">
    <text evidence="1">Belongs to the beta/gamma-crystallin family.</text>
</comment>
<gene>
    <name evidence="5" type="ORF">F7725_025316</name>
</gene>
<dbReference type="InterPro" id="IPR050252">
    <property type="entry name" value="Beta/Gamma-Crystallin"/>
</dbReference>
<feature type="compositionally biased region" description="Basic and acidic residues" evidence="3">
    <location>
        <begin position="56"/>
        <end position="67"/>
    </location>
</feature>
<comment type="caution">
    <text evidence="5">The sequence shown here is derived from an EMBL/GenBank/DDBJ whole genome shotgun (WGS) entry which is preliminary data.</text>
</comment>
<dbReference type="GO" id="GO:0005212">
    <property type="term" value="F:structural constituent of eye lens"/>
    <property type="evidence" value="ECO:0007669"/>
    <property type="project" value="TreeGrafter"/>
</dbReference>
<dbReference type="PANTHER" id="PTHR11818">
    <property type="entry name" value="BETA/GAMMA CRYSTALLIN"/>
    <property type="match status" value="1"/>
</dbReference>
<dbReference type="Proteomes" id="UP000518266">
    <property type="component" value="Unassembled WGS sequence"/>
</dbReference>
<feature type="domain" description="Beta/gamma crystallin 'Greek key'" evidence="4">
    <location>
        <begin position="713"/>
        <end position="749"/>
    </location>
</feature>
<feature type="domain" description="Beta/gamma crystallin 'Greek key'" evidence="4">
    <location>
        <begin position="882"/>
        <end position="906"/>
    </location>
</feature>
<dbReference type="SMART" id="SM00247">
    <property type="entry name" value="XTALbg"/>
    <property type="match status" value="4"/>
</dbReference>
<feature type="domain" description="Beta/gamma crystallin 'Greek key'" evidence="4">
    <location>
        <begin position="791"/>
        <end position="833"/>
    </location>
</feature>
<reference evidence="5 6" key="1">
    <citation type="submission" date="2020-03" db="EMBL/GenBank/DDBJ databases">
        <title>Dissostichus mawsoni Genome sequencing and assembly.</title>
        <authorList>
            <person name="Park H."/>
        </authorList>
    </citation>
    <scope>NUCLEOTIDE SEQUENCE [LARGE SCALE GENOMIC DNA]</scope>
    <source>
        <strain evidence="5">DM0001</strain>
        <tissue evidence="5">Muscle</tissue>
    </source>
</reference>
<proteinExistence type="inferred from homology"/>
<feature type="compositionally biased region" description="Low complexity" evidence="3">
    <location>
        <begin position="91"/>
        <end position="102"/>
    </location>
</feature>
<sequence>MSNSYSSTYSSSDLTEASAYKHLSAAYPSLSSEDRYGSRLTDRSRIYQSYESEPAEAPKDEWRRSLVEEEEPAAPAMEREAESERIKSGCDSQQLPSSSFTSTQQSIQDTFDSFQDKDDDSFCFTGVFKATLVELVSEPAARPSTPPASPDADSPYQLDMDSLVDTLKNMGPSLRPRNTGLRGPPPVLLSSLPPINEDTPSPIIFDMPDFIKSPTKKMEAMGNPAESIKVNYTLPADLGLKRNIPRDTRSPLELLKQNQQEQQPPGSKMLNLPLRASATNSLVMRTSFDSSPEELKSPVLNGNGFHSPSGIGSRLDNSLIFKNHRLSSIDQTMENGKAHRPLFCTGSLPDTGLSNDRISMGHKELGEPGTEAGGSRFERVSFLLNSSSSSLSGAEDPNSRMSRPPLLGIGSPTSSNSPSRLLSPTGSIDLQRPYNTANSPLSVFGQTQGIGAGTGALGNPILQRSFSGDGGMMMGGYQARQEMEPEKILASKYRAFPDAYLTKEKEHGKLNPRPGKLYIFDRPGMCGQRLEVRSDVIDATPWDLQETISIRVVRGGEEKTETKPERKFIIGSIRRAVRDYSVPEIGLFPEENAEGKKVTFRDTSEDARIFGYPIKANSIIINAGLWLVYAHPFFQGIPRVLEVGGFPNPAAWGVEQPYVGSLHPLKVMEVFEKPYFTGKSRTISIDMRNFMTREDRQQTAFMHNVGSLKVQGGIWVGYEKEGYRGRQYLLEEGEYHDWRDLTEPMMVMFEQPEEDQEGMAEDNTFEVTEAIADVELLEYKPSTRSIEVISGAWIAYSHVDFSGNQYILEKGFYNNCADWGSQDNRICSVQPILMAPTDSARTSNELILYSEADFKGQCHIFNRNQEEIPEKVLTKSCRVSGGSWVLYEDKKYSGNLFVYLKETTPI</sequence>
<dbReference type="InterPro" id="IPR001064">
    <property type="entry name" value="Beta/gamma_crystallin"/>
</dbReference>
<protein>
    <recommendedName>
        <fullName evidence="4">Beta/gamma crystallin 'Greek key' domain-containing protein</fullName>
    </recommendedName>
</protein>
<evidence type="ECO:0000256" key="1">
    <source>
        <dbReference type="ARBA" id="ARBA00009646"/>
    </source>
</evidence>
<dbReference type="Pfam" id="PF00030">
    <property type="entry name" value="Crystall"/>
    <property type="match status" value="4"/>
</dbReference>
<organism evidence="5 6">
    <name type="scientific">Dissostichus mawsoni</name>
    <name type="common">Antarctic cod</name>
    <dbReference type="NCBI Taxonomy" id="36200"/>
    <lineage>
        <taxon>Eukaryota</taxon>
        <taxon>Metazoa</taxon>
        <taxon>Chordata</taxon>
        <taxon>Craniata</taxon>
        <taxon>Vertebrata</taxon>
        <taxon>Euteleostomi</taxon>
        <taxon>Actinopterygii</taxon>
        <taxon>Neopterygii</taxon>
        <taxon>Teleostei</taxon>
        <taxon>Neoteleostei</taxon>
        <taxon>Acanthomorphata</taxon>
        <taxon>Eupercaria</taxon>
        <taxon>Perciformes</taxon>
        <taxon>Notothenioidei</taxon>
        <taxon>Nototheniidae</taxon>
        <taxon>Dissostichus</taxon>
    </lineage>
</organism>
<feature type="region of interest" description="Disordered" evidence="3">
    <location>
        <begin position="388"/>
        <end position="428"/>
    </location>
</feature>
<feature type="compositionally biased region" description="Basic and acidic residues" evidence="3">
    <location>
        <begin position="77"/>
        <end position="88"/>
    </location>
</feature>
<feature type="region of interest" description="Disordered" evidence="3">
    <location>
        <begin position="47"/>
        <end position="102"/>
    </location>
</feature>
<evidence type="ECO:0000259" key="4">
    <source>
        <dbReference type="PROSITE" id="PS50915"/>
    </source>
</evidence>
<evidence type="ECO:0000256" key="2">
    <source>
        <dbReference type="ARBA" id="ARBA00022737"/>
    </source>
</evidence>
<dbReference type="AlphaFoldDB" id="A0A7J5XAT6"/>
<keyword evidence="6" id="KW-1185">Reference proteome</keyword>
<dbReference type="PANTHER" id="PTHR11818:SF50">
    <property type="entry name" value="BETA_GAMMA CRYSTALLIN DOMAIN-CONTAINING PROTEIN 2"/>
    <property type="match status" value="1"/>
</dbReference>
<dbReference type="GO" id="GO:0007601">
    <property type="term" value="P:visual perception"/>
    <property type="evidence" value="ECO:0007669"/>
    <property type="project" value="TreeGrafter"/>
</dbReference>
<dbReference type="EMBL" id="JAAKFY010000026">
    <property type="protein sequence ID" value="KAF3834112.1"/>
    <property type="molecule type" value="Genomic_DNA"/>
</dbReference>
<evidence type="ECO:0000313" key="6">
    <source>
        <dbReference type="Proteomes" id="UP000518266"/>
    </source>
</evidence>
<dbReference type="GO" id="GO:0002088">
    <property type="term" value="P:lens development in camera-type eye"/>
    <property type="evidence" value="ECO:0007669"/>
    <property type="project" value="TreeGrafter"/>
</dbReference>
<feature type="compositionally biased region" description="Polar residues" evidence="3">
    <location>
        <begin position="411"/>
        <end position="428"/>
    </location>
</feature>
<evidence type="ECO:0000256" key="3">
    <source>
        <dbReference type="SAM" id="MobiDB-lite"/>
    </source>
</evidence>
<evidence type="ECO:0000313" key="5">
    <source>
        <dbReference type="EMBL" id="KAF3834112.1"/>
    </source>
</evidence>
<dbReference type="Gene3D" id="2.60.20.10">
    <property type="entry name" value="Crystallins"/>
    <property type="match status" value="5"/>
</dbReference>